<sequence length="401" mass="44692">MAGKTLIFIYQVIAICSLASISYCHGQNLFDRLRKRQIHYEYDVENDDDCRTPSKEEGECISILECEPLYSILENRHRSVEEDNHLKDSHCGFEDDLPKVCCPFESNISIPISTSTTPKPRPAVKPTSGSRPVTTSSGGTNERGMPNDCGRAGKLVHRVVGGRPAELRDWPWMALIGYDSLSRPKWSCGGALVTSRYVVTAAHCILGKKLKIVRLGDLDWNTTDDNANHIDIPVETSMMYPQYNKAKRLSDIGLIRLRHEVTFNDDIRPICLPASDLLRSRNLDRLSPFIAGWGSLAFNKDIQSKLYEAQVDVRSNDQCAKDFAKLKRAIVTIDHSVICAASPGVDACSGDSGGPLMIPHENRYYLYGVVSYGVDCANPKYPGIYARVTEFVDWIESNVAV</sequence>
<evidence type="ECO:0000259" key="14">
    <source>
        <dbReference type="PROSITE" id="PS50240"/>
    </source>
</evidence>
<keyword evidence="2 12" id="KW-0964">Secreted</keyword>
<gene>
    <name evidence="16" type="ORF">LSTR_LSTR009030</name>
</gene>
<feature type="region of interest" description="Disordered" evidence="13">
    <location>
        <begin position="113"/>
        <end position="148"/>
    </location>
</feature>
<dbReference type="PROSITE" id="PS00134">
    <property type="entry name" value="TRYPSIN_HIS"/>
    <property type="match status" value="1"/>
</dbReference>
<dbReference type="InterPro" id="IPR018114">
    <property type="entry name" value="TRYPSIN_HIS"/>
</dbReference>
<evidence type="ECO:0000256" key="9">
    <source>
        <dbReference type="ARBA" id="ARBA00023180"/>
    </source>
</evidence>
<dbReference type="Proteomes" id="UP000291343">
    <property type="component" value="Unassembled WGS sequence"/>
</dbReference>
<feature type="domain" description="Clip" evidence="15">
    <location>
        <begin position="49"/>
        <end position="102"/>
    </location>
</feature>
<dbReference type="GO" id="GO:0004252">
    <property type="term" value="F:serine-type endopeptidase activity"/>
    <property type="evidence" value="ECO:0007669"/>
    <property type="project" value="UniProtKB-UniRule"/>
</dbReference>
<keyword evidence="8" id="KW-1015">Disulfide bond</keyword>
<comment type="caution">
    <text evidence="16">The sequence shown here is derived from an EMBL/GenBank/DDBJ whole genome shotgun (WGS) entry which is preliminary data.</text>
</comment>
<dbReference type="InterPro" id="IPR001314">
    <property type="entry name" value="Peptidase_S1A"/>
</dbReference>
<dbReference type="InterPro" id="IPR001254">
    <property type="entry name" value="Trypsin_dom"/>
</dbReference>
<dbReference type="AlphaFoldDB" id="A0A482XBU3"/>
<evidence type="ECO:0000256" key="11">
    <source>
        <dbReference type="RuleBase" id="RU363034"/>
    </source>
</evidence>
<dbReference type="Pfam" id="PF00089">
    <property type="entry name" value="Trypsin"/>
    <property type="match status" value="1"/>
</dbReference>
<dbReference type="InterPro" id="IPR009003">
    <property type="entry name" value="Peptidase_S1_PA"/>
</dbReference>
<comment type="subcellular location">
    <subcellularLocation>
        <location evidence="1 12">Secreted</location>
    </subcellularLocation>
</comment>
<dbReference type="STRING" id="195883.A0A482XBU3"/>
<evidence type="ECO:0000259" key="15">
    <source>
        <dbReference type="PROSITE" id="PS51888"/>
    </source>
</evidence>
<dbReference type="FunFam" id="2.40.10.10:FF:000015">
    <property type="entry name" value="Atrial natriuretic peptide-converting enzyme"/>
    <property type="match status" value="1"/>
</dbReference>
<dbReference type="SMART" id="SM00020">
    <property type="entry name" value="Tryp_SPc"/>
    <property type="match status" value="1"/>
</dbReference>
<dbReference type="EMBL" id="QKKF02012829">
    <property type="protein sequence ID" value="RZF43226.1"/>
    <property type="molecule type" value="Genomic_DNA"/>
</dbReference>
<evidence type="ECO:0000256" key="6">
    <source>
        <dbReference type="ARBA" id="ARBA00022825"/>
    </source>
</evidence>
<dbReference type="PROSITE" id="PS00135">
    <property type="entry name" value="TRYPSIN_SER"/>
    <property type="match status" value="1"/>
</dbReference>
<dbReference type="InterPro" id="IPR043504">
    <property type="entry name" value="Peptidase_S1_PA_chymotrypsin"/>
</dbReference>
<evidence type="ECO:0000256" key="2">
    <source>
        <dbReference type="ARBA" id="ARBA00022525"/>
    </source>
</evidence>
<dbReference type="InterPro" id="IPR038565">
    <property type="entry name" value="CLIP_sf"/>
</dbReference>
<dbReference type="OrthoDB" id="425190at2759"/>
<evidence type="ECO:0000256" key="13">
    <source>
        <dbReference type="SAM" id="MobiDB-lite"/>
    </source>
</evidence>
<evidence type="ECO:0000256" key="5">
    <source>
        <dbReference type="ARBA" id="ARBA00022801"/>
    </source>
</evidence>
<evidence type="ECO:0000256" key="12">
    <source>
        <dbReference type="RuleBase" id="RU366078"/>
    </source>
</evidence>
<dbReference type="Gene3D" id="2.40.10.10">
    <property type="entry name" value="Trypsin-like serine proteases"/>
    <property type="match status" value="1"/>
</dbReference>
<feature type="signal peptide" evidence="12">
    <location>
        <begin position="1"/>
        <end position="26"/>
    </location>
</feature>
<keyword evidence="6 11" id="KW-0720">Serine protease</keyword>
<dbReference type="InParanoid" id="A0A482XBU3"/>
<dbReference type="FunFam" id="3.30.1640.30:FF:000001">
    <property type="entry name" value="Serine protease 7"/>
    <property type="match status" value="1"/>
</dbReference>
<feature type="compositionally biased region" description="Polar residues" evidence="13">
    <location>
        <begin position="127"/>
        <end position="140"/>
    </location>
</feature>
<dbReference type="SUPFAM" id="SSF50494">
    <property type="entry name" value="Trypsin-like serine proteases"/>
    <property type="match status" value="1"/>
</dbReference>
<evidence type="ECO:0000256" key="7">
    <source>
        <dbReference type="ARBA" id="ARBA00023145"/>
    </source>
</evidence>
<keyword evidence="17" id="KW-1185">Reference proteome</keyword>
<organism evidence="16 17">
    <name type="scientific">Laodelphax striatellus</name>
    <name type="common">Small brown planthopper</name>
    <name type="synonym">Delphax striatella</name>
    <dbReference type="NCBI Taxonomy" id="195883"/>
    <lineage>
        <taxon>Eukaryota</taxon>
        <taxon>Metazoa</taxon>
        <taxon>Ecdysozoa</taxon>
        <taxon>Arthropoda</taxon>
        <taxon>Hexapoda</taxon>
        <taxon>Insecta</taxon>
        <taxon>Pterygota</taxon>
        <taxon>Neoptera</taxon>
        <taxon>Paraneoptera</taxon>
        <taxon>Hemiptera</taxon>
        <taxon>Auchenorrhyncha</taxon>
        <taxon>Fulgoroidea</taxon>
        <taxon>Delphacidae</taxon>
        <taxon>Criomorphinae</taxon>
        <taxon>Laodelphax</taxon>
    </lineage>
</organism>
<keyword evidence="3 11" id="KW-0645">Protease</keyword>
<dbReference type="Gene3D" id="3.30.1640.30">
    <property type="match status" value="1"/>
</dbReference>
<evidence type="ECO:0000256" key="8">
    <source>
        <dbReference type="ARBA" id="ARBA00023157"/>
    </source>
</evidence>
<keyword evidence="4 12" id="KW-0732">Signal</keyword>
<reference evidence="16 17" key="1">
    <citation type="journal article" date="2017" name="Gigascience">
        <title>Genome sequence of the small brown planthopper, Laodelphax striatellus.</title>
        <authorList>
            <person name="Zhu J."/>
            <person name="Jiang F."/>
            <person name="Wang X."/>
            <person name="Yang P."/>
            <person name="Bao Y."/>
            <person name="Zhao W."/>
            <person name="Wang W."/>
            <person name="Lu H."/>
            <person name="Wang Q."/>
            <person name="Cui N."/>
            <person name="Li J."/>
            <person name="Chen X."/>
            <person name="Luo L."/>
            <person name="Yu J."/>
            <person name="Kang L."/>
            <person name="Cui F."/>
        </authorList>
    </citation>
    <scope>NUCLEOTIDE SEQUENCE [LARGE SCALE GENOMIC DNA]</scope>
    <source>
        <strain evidence="16">Lst14</strain>
    </source>
</reference>
<dbReference type="SMART" id="SM00680">
    <property type="entry name" value="CLIP"/>
    <property type="match status" value="1"/>
</dbReference>
<dbReference type="EC" id="3.4.21.-" evidence="11"/>
<dbReference type="PANTHER" id="PTHR24252:SF7">
    <property type="entry name" value="HYALIN"/>
    <property type="match status" value="1"/>
</dbReference>
<dbReference type="CDD" id="cd00190">
    <property type="entry name" value="Tryp_SPc"/>
    <property type="match status" value="1"/>
</dbReference>
<feature type="domain" description="Peptidase S1" evidence="14">
    <location>
        <begin position="159"/>
        <end position="400"/>
    </location>
</feature>
<keyword evidence="9" id="KW-0325">Glycoprotein</keyword>
<dbReference type="Pfam" id="PF12032">
    <property type="entry name" value="CLIP"/>
    <property type="match status" value="1"/>
</dbReference>
<evidence type="ECO:0000313" key="17">
    <source>
        <dbReference type="Proteomes" id="UP000291343"/>
    </source>
</evidence>
<dbReference type="PANTHER" id="PTHR24252">
    <property type="entry name" value="ACROSIN-RELATED"/>
    <property type="match status" value="1"/>
</dbReference>
<comment type="similarity">
    <text evidence="10 12">Belongs to the peptidase S1 family. CLIP subfamily.</text>
</comment>
<dbReference type="PROSITE" id="PS50240">
    <property type="entry name" value="TRYPSIN_DOM"/>
    <property type="match status" value="1"/>
</dbReference>
<evidence type="ECO:0000256" key="1">
    <source>
        <dbReference type="ARBA" id="ARBA00004613"/>
    </source>
</evidence>
<dbReference type="PRINTS" id="PR00722">
    <property type="entry name" value="CHYMOTRYPSIN"/>
</dbReference>
<dbReference type="SMR" id="A0A482XBU3"/>
<dbReference type="GO" id="GO:0006508">
    <property type="term" value="P:proteolysis"/>
    <property type="evidence" value="ECO:0007669"/>
    <property type="project" value="UniProtKB-KW"/>
</dbReference>
<feature type="chain" id="PRO_5023977577" description="CLIP domain-containing serine protease" evidence="12">
    <location>
        <begin position="27"/>
        <end position="401"/>
    </location>
</feature>
<evidence type="ECO:0000256" key="10">
    <source>
        <dbReference type="ARBA" id="ARBA00024195"/>
    </source>
</evidence>
<name>A0A482XBU3_LAOST</name>
<protein>
    <recommendedName>
        <fullName evidence="12">CLIP domain-containing serine protease</fullName>
        <ecNumber evidence="11">3.4.21.-</ecNumber>
    </recommendedName>
</protein>
<accession>A0A482XBU3</accession>
<evidence type="ECO:0000313" key="16">
    <source>
        <dbReference type="EMBL" id="RZF43226.1"/>
    </source>
</evidence>
<dbReference type="GO" id="GO:0005576">
    <property type="term" value="C:extracellular region"/>
    <property type="evidence" value="ECO:0007669"/>
    <property type="project" value="UniProtKB-SubCell"/>
</dbReference>
<keyword evidence="7" id="KW-0865">Zymogen</keyword>
<dbReference type="FunCoup" id="A0A482XBU3">
    <property type="interactions" value="2"/>
</dbReference>
<keyword evidence="5 11" id="KW-0378">Hydrolase</keyword>
<proteinExistence type="inferred from homology"/>
<dbReference type="PROSITE" id="PS51888">
    <property type="entry name" value="CLIP"/>
    <property type="match status" value="1"/>
</dbReference>
<dbReference type="InterPro" id="IPR022700">
    <property type="entry name" value="CLIP"/>
</dbReference>
<evidence type="ECO:0000256" key="4">
    <source>
        <dbReference type="ARBA" id="ARBA00022729"/>
    </source>
</evidence>
<evidence type="ECO:0000256" key="3">
    <source>
        <dbReference type="ARBA" id="ARBA00022670"/>
    </source>
</evidence>
<comment type="domain">
    <text evidence="12">The clip domain consists of 35-55 residues which are 'knitted' together usually by 3 conserved disulfide bonds forming a clip-like compact structure.</text>
</comment>
<dbReference type="InterPro" id="IPR033116">
    <property type="entry name" value="TRYPSIN_SER"/>
</dbReference>